<dbReference type="GO" id="GO:0005739">
    <property type="term" value="C:mitochondrion"/>
    <property type="evidence" value="ECO:0007669"/>
    <property type="project" value="TreeGrafter"/>
</dbReference>
<keyword evidence="2" id="KW-0436">Ligase</keyword>
<evidence type="ECO:0000313" key="3">
    <source>
        <dbReference type="Proteomes" id="UP000035642"/>
    </source>
</evidence>
<name>A0A0K0DGM6_ANGCA</name>
<dbReference type="AlphaFoldDB" id="A0A0K0DGM6"/>
<evidence type="ECO:0000313" key="4">
    <source>
        <dbReference type="WBParaSite" id="ACAC_0001026201-mRNA-1"/>
    </source>
</evidence>
<accession>A0A0K0DGM6</accession>
<dbReference type="PANTHER" id="PTHR22594:SF34">
    <property type="entry name" value="ASPARAGINE--TRNA LIGASE, MITOCHONDRIAL-RELATED"/>
    <property type="match status" value="1"/>
</dbReference>
<keyword evidence="2" id="KW-0030">Aminoacyl-tRNA synthetase</keyword>
<evidence type="ECO:0000256" key="1">
    <source>
        <dbReference type="ARBA" id="ARBA00022917"/>
    </source>
</evidence>
<organism evidence="3 4">
    <name type="scientific">Angiostrongylus cantonensis</name>
    <name type="common">Rat lungworm</name>
    <dbReference type="NCBI Taxonomy" id="6313"/>
    <lineage>
        <taxon>Eukaryota</taxon>
        <taxon>Metazoa</taxon>
        <taxon>Ecdysozoa</taxon>
        <taxon>Nematoda</taxon>
        <taxon>Chromadorea</taxon>
        <taxon>Rhabditida</taxon>
        <taxon>Rhabditina</taxon>
        <taxon>Rhabditomorpha</taxon>
        <taxon>Strongyloidea</taxon>
        <taxon>Metastrongylidae</taxon>
        <taxon>Angiostrongylus</taxon>
    </lineage>
</organism>
<evidence type="ECO:0000256" key="2">
    <source>
        <dbReference type="ARBA" id="ARBA00023146"/>
    </source>
</evidence>
<keyword evidence="1" id="KW-0648">Protein biosynthesis</keyword>
<keyword evidence="3" id="KW-1185">Reference proteome</keyword>
<dbReference type="GO" id="GO:0005524">
    <property type="term" value="F:ATP binding"/>
    <property type="evidence" value="ECO:0007669"/>
    <property type="project" value="UniProtKB-KW"/>
</dbReference>
<dbReference type="WBParaSite" id="ACAC_0001026201-mRNA-1">
    <property type="protein sequence ID" value="ACAC_0001026201-mRNA-1"/>
    <property type="gene ID" value="ACAC_0001026201"/>
</dbReference>
<reference evidence="4" key="2">
    <citation type="submission" date="2017-02" db="UniProtKB">
        <authorList>
            <consortium name="WormBaseParasite"/>
        </authorList>
    </citation>
    <scope>IDENTIFICATION</scope>
</reference>
<dbReference type="InterPro" id="IPR012340">
    <property type="entry name" value="NA-bd_OB-fold"/>
</dbReference>
<dbReference type="Proteomes" id="UP000035642">
    <property type="component" value="Unassembled WGS sequence"/>
</dbReference>
<dbReference type="SUPFAM" id="SSF50249">
    <property type="entry name" value="Nucleic acid-binding proteins"/>
    <property type="match status" value="1"/>
</dbReference>
<dbReference type="InterPro" id="IPR045864">
    <property type="entry name" value="aa-tRNA-synth_II/BPL/LPL"/>
</dbReference>
<proteinExistence type="predicted"/>
<dbReference type="STRING" id="6313.A0A0K0DGM6"/>
<reference evidence="3" key="1">
    <citation type="submission" date="2012-09" db="EMBL/GenBank/DDBJ databases">
        <authorList>
            <person name="Martin A.A."/>
        </authorList>
    </citation>
    <scope>NUCLEOTIDE SEQUENCE</scope>
</reference>
<dbReference type="PANTHER" id="PTHR22594">
    <property type="entry name" value="ASPARTYL/LYSYL-TRNA SYNTHETASE"/>
    <property type="match status" value="1"/>
</dbReference>
<dbReference type="GO" id="GO:0004816">
    <property type="term" value="F:asparagine-tRNA ligase activity"/>
    <property type="evidence" value="ECO:0007669"/>
    <property type="project" value="TreeGrafter"/>
</dbReference>
<dbReference type="SUPFAM" id="SSF55681">
    <property type="entry name" value="Class II aaRS and biotin synthetases"/>
    <property type="match status" value="1"/>
</dbReference>
<sequence>MAWTIAKRCGCEAGRIAELKDLLLMAIGLRGVRCALSRSRRLFSDTSTRPLEANKPSSDVHLNGWVQKSQRCGSYVFLHLSDGTTANQIQIVVPKDLCRTGSHNFLQNRGYVHIDTPMLTFNDCEGAGETFSVAVSSAV</sequence>
<dbReference type="Gene3D" id="2.40.50.140">
    <property type="entry name" value="Nucleic acid-binding proteins"/>
    <property type="match status" value="1"/>
</dbReference>
<protein>
    <submittedName>
        <fullName evidence="4">tRNA-synt_2 domain-containing protein</fullName>
    </submittedName>
</protein>
<dbReference type="GO" id="GO:0006421">
    <property type="term" value="P:asparaginyl-tRNA aminoacylation"/>
    <property type="evidence" value="ECO:0007669"/>
    <property type="project" value="TreeGrafter"/>
</dbReference>